<evidence type="ECO:0000256" key="4">
    <source>
        <dbReference type="ARBA" id="ARBA00022960"/>
    </source>
</evidence>
<protein>
    <recommendedName>
        <fullName evidence="11">SPOR domain-containing protein</fullName>
    </recommendedName>
</protein>
<dbReference type="GO" id="GO:0009252">
    <property type="term" value="P:peptidoglycan biosynthetic process"/>
    <property type="evidence" value="ECO:0007669"/>
    <property type="project" value="UniProtKB-KW"/>
</dbReference>
<dbReference type="InterPro" id="IPR012338">
    <property type="entry name" value="Beta-lactam/transpept-like"/>
</dbReference>
<evidence type="ECO:0000256" key="1">
    <source>
        <dbReference type="ARBA" id="ARBA00007164"/>
    </source>
</evidence>
<dbReference type="Pfam" id="PF00768">
    <property type="entry name" value="Peptidase_S11"/>
    <property type="match status" value="1"/>
</dbReference>
<dbReference type="PANTHER" id="PTHR21581:SF6">
    <property type="entry name" value="TRAFFICKING PROTEIN PARTICLE COMPLEX SUBUNIT 12"/>
    <property type="match status" value="1"/>
</dbReference>
<dbReference type="Proteomes" id="UP000008952">
    <property type="component" value="Unassembled WGS sequence"/>
</dbReference>
<dbReference type="AlphaFoldDB" id="J0QY88"/>
<organism evidence="12 13">
    <name type="scientific">Bartonella tamiae Th239</name>
    <dbReference type="NCBI Taxonomy" id="1094558"/>
    <lineage>
        <taxon>Bacteria</taxon>
        <taxon>Pseudomonadati</taxon>
        <taxon>Pseudomonadota</taxon>
        <taxon>Alphaproteobacteria</taxon>
        <taxon>Hyphomicrobiales</taxon>
        <taxon>Bartonellaceae</taxon>
        <taxon>Bartonella</taxon>
    </lineage>
</organism>
<feature type="active site" description="Acyl-ester intermediate" evidence="7">
    <location>
        <position position="60"/>
    </location>
</feature>
<dbReference type="SUPFAM" id="SSF110997">
    <property type="entry name" value="Sporulation related repeat"/>
    <property type="match status" value="1"/>
</dbReference>
<evidence type="ECO:0000256" key="3">
    <source>
        <dbReference type="ARBA" id="ARBA00022801"/>
    </source>
</evidence>
<dbReference type="PATRIC" id="fig|1094558.3.peg.434"/>
<evidence type="ECO:0000256" key="10">
    <source>
        <dbReference type="SAM" id="SignalP"/>
    </source>
</evidence>
<evidence type="ECO:0000256" key="7">
    <source>
        <dbReference type="PIRSR" id="PIRSR618044-1"/>
    </source>
</evidence>
<dbReference type="PROSITE" id="PS51724">
    <property type="entry name" value="SPOR"/>
    <property type="match status" value="1"/>
</dbReference>
<dbReference type="GO" id="GO:0009002">
    <property type="term" value="F:serine-type D-Ala-D-Ala carboxypeptidase activity"/>
    <property type="evidence" value="ECO:0007669"/>
    <property type="project" value="InterPro"/>
</dbReference>
<evidence type="ECO:0000256" key="6">
    <source>
        <dbReference type="ARBA" id="ARBA00023316"/>
    </source>
</evidence>
<dbReference type="PANTHER" id="PTHR21581">
    <property type="entry name" value="D-ALANYL-D-ALANINE CARBOXYPEPTIDASE"/>
    <property type="match status" value="1"/>
</dbReference>
<dbReference type="SUPFAM" id="SSF56601">
    <property type="entry name" value="beta-lactamase/transpeptidase-like"/>
    <property type="match status" value="1"/>
</dbReference>
<dbReference type="EMBL" id="AIMB01000003">
    <property type="protein sequence ID" value="EJF91061.1"/>
    <property type="molecule type" value="Genomic_DNA"/>
</dbReference>
<dbReference type="InterPro" id="IPR007730">
    <property type="entry name" value="SPOR-like_dom"/>
</dbReference>
<reference evidence="12 13" key="1">
    <citation type="submission" date="2012-03" db="EMBL/GenBank/DDBJ databases">
        <title>The Genome Sequence of Bartonella tamiae Th239.</title>
        <authorList>
            <consortium name="The Broad Institute Genome Sequencing Platform"/>
            <consortium name="The Broad Institute Genome Sequencing Center for Infectious Disease"/>
            <person name="Feldgarden M."/>
            <person name="Kirby J."/>
            <person name="Kosoy M."/>
            <person name="Birtles R."/>
            <person name="Probert W.S."/>
            <person name="Chiaraviglio L."/>
            <person name="Young S.K."/>
            <person name="Zeng Q."/>
            <person name="Gargeya S."/>
            <person name="Fitzgerald M."/>
            <person name="Haas B."/>
            <person name="Abouelleil A."/>
            <person name="Alvarado L."/>
            <person name="Arachchi H.M."/>
            <person name="Berlin A."/>
            <person name="Chapman S.B."/>
            <person name="Gearin G."/>
            <person name="Goldberg J."/>
            <person name="Griggs A."/>
            <person name="Gujja S."/>
            <person name="Hansen M."/>
            <person name="Heiman D."/>
            <person name="Howarth C."/>
            <person name="Larimer J."/>
            <person name="Lui A."/>
            <person name="MacDonald P.J.P."/>
            <person name="McCowen C."/>
            <person name="Montmayeur A."/>
            <person name="Murphy C."/>
            <person name="Neiman D."/>
            <person name="Pearson M."/>
            <person name="Priest M."/>
            <person name="Roberts A."/>
            <person name="Saif S."/>
            <person name="Shea T."/>
            <person name="Sisk P."/>
            <person name="Stolte C."/>
            <person name="Sykes S."/>
            <person name="Wortman J."/>
            <person name="Nusbaum C."/>
            <person name="Birren B."/>
        </authorList>
    </citation>
    <scope>NUCLEOTIDE SEQUENCE [LARGE SCALE GENOMIC DNA]</scope>
    <source>
        <strain evidence="12 13">Th239</strain>
    </source>
</reference>
<dbReference type="RefSeq" id="WP_008037952.1">
    <property type="nucleotide sequence ID" value="NZ_JH725147.1"/>
</dbReference>
<name>J0QY88_9HYPH</name>
<evidence type="ECO:0000313" key="13">
    <source>
        <dbReference type="Proteomes" id="UP000008952"/>
    </source>
</evidence>
<dbReference type="InterPro" id="IPR018044">
    <property type="entry name" value="Peptidase_S11"/>
</dbReference>
<dbReference type="GO" id="GO:0008360">
    <property type="term" value="P:regulation of cell shape"/>
    <property type="evidence" value="ECO:0007669"/>
    <property type="project" value="UniProtKB-KW"/>
</dbReference>
<dbReference type="PRINTS" id="PR00725">
    <property type="entry name" value="DADACBPTASE1"/>
</dbReference>
<comment type="caution">
    <text evidence="12">The sequence shown here is derived from an EMBL/GenBank/DDBJ whole genome shotgun (WGS) entry which is preliminary data.</text>
</comment>
<feature type="chain" id="PRO_5003738270" description="SPOR domain-containing protein" evidence="10">
    <location>
        <begin position="31"/>
        <end position="495"/>
    </location>
</feature>
<dbReference type="InterPro" id="IPR036680">
    <property type="entry name" value="SPOR-like_sf"/>
</dbReference>
<evidence type="ECO:0000256" key="5">
    <source>
        <dbReference type="ARBA" id="ARBA00022984"/>
    </source>
</evidence>
<dbReference type="InterPro" id="IPR001967">
    <property type="entry name" value="Peptidase_S11_N"/>
</dbReference>
<evidence type="ECO:0000256" key="8">
    <source>
        <dbReference type="PIRSR" id="PIRSR618044-2"/>
    </source>
</evidence>
<feature type="binding site" evidence="8">
    <location>
        <position position="222"/>
    </location>
    <ligand>
        <name>substrate</name>
    </ligand>
</feature>
<evidence type="ECO:0000256" key="9">
    <source>
        <dbReference type="RuleBase" id="RU004016"/>
    </source>
</evidence>
<keyword evidence="2 10" id="KW-0732">Signal</keyword>
<feature type="signal peptide" evidence="10">
    <location>
        <begin position="1"/>
        <end position="30"/>
    </location>
</feature>
<keyword evidence="6" id="KW-0961">Cell wall biogenesis/degradation</keyword>
<dbReference type="STRING" id="1094558.ME5_00393"/>
<gene>
    <name evidence="12" type="ORF">ME5_00393</name>
</gene>
<keyword evidence="3" id="KW-0378">Hydrolase</keyword>
<keyword evidence="5" id="KW-0573">Peptidoglycan synthesis</keyword>
<keyword evidence="13" id="KW-1185">Reference proteome</keyword>
<keyword evidence="4" id="KW-0133">Cell shape</keyword>
<proteinExistence type="inferred from homology"/>
<dbReference type="OrthoDB" id="5291989at2"/>
<dbReference type="HOGENOM" id="CLU_027070_1_1_5"/>
<comment type="similarity">
    <text evidence="1 9">Belongs to the peptidase S11 family.</text>
</comment>
<dbReference type="Gene3D" id="3.30.70.1070">
    <property type="entry name" value="Sporulation related repeat"/>
    <property type="match status" value="1"/>
</dbReference>
<dbReference type="Gene3D" id="3.40.710.10">
    <property type="entry name" value="DD-peptidase/beta-lactamase superfamily"/>
    <property type="match status" value="1"/>
</dbReference>
<dbReference type="GO" id="GO:0006508">
    <property type="term" value="P:proteolysis"/>
    <property type="evidence" value="ECO:0007669"/>
    <property type="project" value="InterPro"/>
</dbReference>
<sequence>MRIFKRLKLILALCLGIVTVLFFALSPSHAQTALPSIVVDANNGKVLFANRADEVRAPASITKVMTLYLVFDALQTGRISWDTQMPVSKVAASRPRMKLDVPAGSTINVRDAVNALVISSANDISVVFAEYLAGSEANFAKVMTLKARSLGMRNTSFKNASGLTQKGHVSTARDIALMSIAIQEHFPQYYSLFSQRQFKYRGRTIKGHNRILDRLDGANGLKTGFTNAAGFTITSTISRGNRKIVVVVLGGKTTRNRDDQVVLLTERYFSKASRFNRKGVFKKWTIAQSVWRGQPLPNSVPAIAVAQAPDTLVNAPVPLVKPNMNGTVSPYQTFNIAQSKPETNRSSDNLQTASIHAPVTSVVPVRRPAKSIGQEDTSTRVMAYADYQSNNAVGALENQFSSNEQINGNITAGNTAYVVQVAALHDVQSANNFLNDVKNALNDKSYSALGFVESATVNKTNVYRVRFGSFNDQASAISLCNDIKARAFSCFVSSQ</sequence>
<evidence type="ECO:0000313" key="12">
    <source>
        <dbReference type="EMBL" id="EJF91061.1"/>
    </source>
</evidence>
<feature type="active site" description="Proton acceptor" evidence="7">
    <location>
        <position position="63"/>
    </location>
</feature>
<accession>J0QY88</accession>
<feature type="domain" description="SPOR" evidence="11">
    <location>
        <begin position="411"/>
        <end position="495"/>
    </location>
</feature>
<evidence type="ECO:0000256" key="2">
    <source>
        <dbReference type="ARBA" id="ARBA00022729"/>
    </source>
</evidence>
<dbReference type="Pfam" id="PF05036">
    <property type="entry name" value="SPOR"/>
    <property type="match status" value="1"/>
</dbReference>
<evidence type="ECO:0000259" key="11">
    <source>
        <dbReference type="PROSITE" id="PS51724"/>
    </source>
</evidence>
<dbReference type="GO" id="GO:0042834">
    <property type="term" value="F:peptidoglycan binding"/>
    <property type="evidence" value="ECO:0007669"/>
    <property type="project" value="InterPro"/>
</dbReference>
<dbReference type="eggNOG" id="COG1686">
    <property type="taxonomic scope" value="Bacteria"/>
</dbReference>
<dbReference type="GO" id="GO:0071555">
    <property type="term" value="P:cell wall organization"/>
    <property type="evidence" value="ECO:0007669"/>
    <property type="project" value="UniProtKB-KW"/>
</dbReference>
<feature type="active site" evidence="7">
    <location>
        <position position="120"/>
    </location>
</feature>